<name>A0A942UCG4_9BACI</name>
<protein>
    <submittedName>
        <fullName evidence="1">Uncharacterized protein</fullName>
    </submittedName>
</protein>
<evidence type="ECO:0000313" key="2">
    <source>
        <dbReference type="Proteomes" id="UP000679749"/>
    </source>
</evidence>
<dbReference type="Proteomes" id="UP000679749">
    <property type="component" value="Unassembled WGS sequence"/>
</dbReference>
<keyword evidence="2" id="KW-1185">Reference proteome</keyword>
<evidence type="ECO:0000313" key="1">
    <source>
        <dbReference type="EMBL" id="MBS4216138.1"/>
    </source>
</evidence>
<dbReference type="AlphaFoldDB" id="A0A942UCG4"/>
<gene>
    <name evidence="1" type="ORF">KHA99_27315</name>
</gene>
<sequence length="137" mass="16715">MNRIGKYATGDFVDDIELLNLVFELPEKDKMLMWSEGYIDLVIEKLPVYARDILEKRIEKWEDTKAYFEIQLNEIKQDQEFLAKLKGERKEFALFVMKRYPEFQSLLFLIYDGNLKERDLRKFVYRRRFNSGKKYLH</sequence>
<proteinExistence type="predicted"/>
<accession>A0A942UCG4</accession>
<dbReference type="EMBL" id="JAGYPF010000005">
    <property type="protein sequence ID" value="MBS4216138.1"/>
    <property type="molecule type" value="Genomic_DNA"/>
</dbReference>
<comment type="caution">
    <text evidence="1">The sequence shown here is derived from an EMBL/GenBank/DDBJ whole genome shotgun (WGS) entry which is preliminary data.</text>
</comment>
<reference evidence="1" key="1">
    <citation type="submission" date="2021-05" db="EMBL/GenBank/DDBJ databases">
        <title>Novel Bacillus species.</title>
        <authorList>
            <person name="Liu G."/>
        </authorList>
    </citation>
    <scope>NUCLEOTIDE SEQUENCE</scope>
    <source>
        <strain evidence="1">FJAT-49825</strain>
    </source>
</reference>
<organism evidence="1 2">
    <name type="scientific">Neobacillus rhizophilus</name>
    <dbReference type="NCBI Taxonomy" id="2833579"/>
    <lineage>
        <taxon>Bacteria</taxon>
        <taxon>Bacillati</taxon>
        <taxon>Bacillota</taxon>
        <taxon>Bacilli</taxon>
        <taxon>Bacillales</taxon>
        <taxon>Bacillaceae</taxon>
        <taxon>Neobacillus</taxon>
    </lineage>
</organism>